<comment type="catalytic activity">
    <reaction evidence="11">
        <text>[protein]-C-terminal L-amino acid-glycyl-phosphatidylethanolamide + H2O = [protein]-C-terminal L-amino acid-glycine + a 1,2-diacyl-sn-glycero-3-phosphoethanolamine</text>
        <dbReference type="Rhea" id="RHEA:67548"/>
        <dbReference type="Rhea" id="RHEA-COMP:17323"/>
        <dbReference type="Rhea" id="RHEA-COMP:17324"/>
        <dbReference type="ChEBI" id="CHEBI:15377"/>
        <dbReference type="ChEBI" id="CHEBI:64612"/>
        <dbReference type="ChEBI" id="CHEBI:172940"/>
        <dbReference type="ChEBI" id="CHEBI:172941"/>
    </reaction>
    <physiologicalReaction direction="left-to-right" evidence="11">
        <dbReference type="Rhea" id="RHEA:67549"/>
    </physiologicalReaction>
</comment>
<name>A0A7J5YCX1_DISMA</name>
<feature type="domain" description="Peptidase C54 catalytic" evidence="14">
    <location>
        <begin position="54"/>
        <end position="161"/>
    </location>
</feature>
<feature type="region of interest" description="Disordered" evidence="13">
    <location>
        <begin position="1"/>
        <end position="62"/>
    </location>
</feature>
<comment type="function">
    <text evidence="12">Cysteine protease that plays a key role in autophagy by mediating both proteolytic activation and delipidation of ATG8 family proteins.</text>
</comment>
<keyword evidence="16" id="KW-1185">Reference proteome</keyword>
<evidence type="ECO:0000256" key="10">
    <source>
        <dbReference type="ARBA" id="ARBA00029289"/>
    </source>
</evidence>
<dbReference type="OrthoDB" id="2960936at2759"/>
<protein>
    <recommendedName>
        <fullName evidence="12">Cysteine protease</fullName>
        <ecNumber evidence="12">3.4.22.-</ecNumber>
    </recommendedName>
</protein>
<evidence type="ECO:0000256" key="4">
    <source>
        <dbReference type="ARBA" id="ARBA00022490"/>
    </source>
</evidence>
<organism evidence="15 16">
    <name type="scientific">Dissostichus mawsoni</name>
    <name type="common">Antarctic cod</name>
    <dbReference type="NCBI Taxonomy" id="36200"/>
    <lineage>
        <taxon>Eukaryota</taxon>
        <taxon>Metazoa</taxon>
        <taxon>Chordata</taxon>
        <taxon>Craniata</taxon>
        <taxon>Vertebrata</taxon>
        <taxon>Euteleostomi</taxon>
        <taxon>Actinopterygii</taxon>
        <taxon>Neopterygii</taxon>
        <taxon>Teleostei</taxon>
        <taxon>Neoteleostei</taxon>
        <taxon>Acanthomorphata</taxon>
        <taxon>Eupercaria</taxon>
        <taxon>Perciformes</taxon>
        <taxon>Notothenioidei</taxon>
        <taxon>Nototheniidae</taxon>
        <taxon>Dissostichus</taxon>
    </lineage>
</organism>
<comment type="subcellular location">
    <subcellularLocation>
        <location evidence="1 12">Cytoplasm</location>
    </subcellularLocation>
</comment>
<comment type="caution">
    <text evidence="15">The sequence shown here is derived from an EMBL/GenBank/DDBJ whole genome shotgun (WGS) entry which is preliminary data.</text>
</comment>
<evidence type="ECO:0000256" key="2">
    <source>
        <dbReference type="ARBA" id="ARBA00010958"/>
    </source>
</evidence>
<dbReference type="GO" id="GO:0005737">
    <property type="term" value="C:cytoplasm"/>
    <property type="evidence" value="ECO:0007669"/>
    <property type="project" value="UniProtKB-SubCell"/>
</dbReference>
<evidence type="ECO:0000259" key="14">
    <source>
        <dbReference type="Pfam" id="PF03416"/>
    </source>
</evidence>
<dbReference type="GO" id="GO:0016485">
    <property type="term" value="P:protein processing"/>
    <property type="evidence" value="ECO:0007669"/>
    <property type="project" value="TreeGrafter"/>
</dbReference>
<dbReference type="EC" id="3.4.22.-" evidence="12"/>
<comment type="catalytic activity">
    <reaction evidence="10">
        <text>[protein]-C-terminal L-amino acid-glycyl-phosphatidylserine + H2O = [protein]-C-terminal L-amino acid-glycine + a 1,2-diacyl-sn-glycero-3-phospho-L-serine</text>
        <dbReference type="Rhea" id="RHEA:67576"/>
        <dbReference type="Rhea" id="RHEA-COMP:17324"/>
        <dbReference type="Rhea" id="RHEA-COMP:17326"/>
        <dbReference type="ChEBI" id="CHEBI:15377"/>
        <dbReference type="ChEBI" id="CHEBI:57262"/>
        <dbReference type="ChEBI" id="CHEBI:172940"/>
        <dbReference type="ChEBI" id="CHEBI:172942"/>
    </reaction>
    <physiologicalReaction direction="left-to-right" evidence="10">
        <dbReference type="Rhea" id="RHEA:67577"/>
    </physiologicalReaction>
</comment>
<dbReference type="InterPro" id="IPR038765">
    <property type="entry name" value="Papain-like_cys_pep_sf"/>
</dbReference>
<evidence type="ECO:0000256" key="1">
    <source>
        <dbReference type="ARBA" id="ARBA00004496"/>
    </source>
</evidence>
<evidence type="ECO:0000313" key="15">
    <source>
        <dbReference type="EMBL" id="KAF3846851.1"/>
    </source>
</evidence>
<dbReference type="GO" id="GO:0034727">
    <property type="term" value="P:piecemeal microautophagy of the nucleus"/>
    <property type="evidence" value="ECO:0007669"/>
    <property type="project" value="TreeGrafter"/>
</dbReference>
<comment type="similarity">
    <text evidence="2 12">Belongs to the peptidase C54 family.</text>
</comment>
<keyword evidence="3" id="KW-0813">Transport</keyword>
<dbReference type="PANTHER" id="PTHR22624:SF36">
    <property type="entry name" value="CYSTEINE PROTEASE ATG4D"/>
    <property type="match status" value="1"/>
</dbReference>
<dbReference type="Proteomes" id="UP000518266">
    <property type="component" value="Unassembled WGS sequence"/>
</dbReference>
<feature type="region of interest" description="Disordered" evidence="13">
    <location>
        <begin position="91"/>
        <end position="113"/>
    </location>
</feature>
<dbReference type="GO" id="GO:0035973">
    <property type="term" value="P:aggrephagy"/>
    <property type="evidence" value="ECO:0007669"/>
    <property type="project" value="TreeGrafter"/>
</dbReference>
<dbReference type="GO" id="GO:0004197">
    <property type="term" value="F:cysteine-type endopeptidase activity"/>
    <property type="evidence" value="ECO:0007669"/>
    <property type="project" value="TreeGrafter"/>
</dbReference>
<dbReference type="GO" id="GO:0000423">
    <property type="term" value="P:mitophagy"/>
    <property type="evidence" value="ECO:0007669"/>
    <property type="project" value="TreeGrafter"/>
</dbReference>
<evidence type="ECO:0000256" key="7">
    <source>
        <dbReference type="ARBA" id="ARBA00022807"/>
    </source>
</evidence>
<dbReference type="AlphaFoldDB" id="A0A7J5YCX1"/>
<dbReference type="GO" id="GO:0000045">
    <property type="term" value="P:autophagosome assembly"/>
    <property type="evidence" value="ECO:0007669"/>
    <property type="project" value="TreeGrafter"/>
</dbReference>
<evidence type="ECO:0000256" key="9">
    <source>
        <dbReference type="ARBA" id="ARBA00023006"/>
    </source>
</evidence>
<reference evidence="15 16" key="1">
    <citation type="submission" date="2020-03" db="EMBL/GenBank/DDBJ databases">
        <title>Dissostichus mawsoni Genome sequencing and assembly.</title>
        <authorList>
            <person name="Park H."/>
        </authorList>
    </citation>
    <scope>NUCLEOTIDE SEQUENCE [LARGE SCALE GENOMIC DNA]</scope>
    <source>
        <strain evidence="15">DM0001</strain>
        <tissue evidence="15">Muscle</tissue>
    </source>
</reference>
<sequence length="301" mass="33628">MNPSTSSQPPEEEEDDWLFLSSESAQPPGPSGNRRRRRTEDHSDPGSSQPGTARGFSPLPGGALTSDSGWGCVLRTGQMLLARGLLLHLMPPESPESGQEVKEGPNKRSRKLSLGSLLDRPMEATHRRVVSWFTDHPSAPFGIHQLVELGKSSGKKAGDWYVYLEDVRRLCERPPPQAWRSVIILVPVRLGGQELNRSYISCVKSFHCKYPRKMSFSRMDPSCTIGFYAKGHRDFESLCTAVHEALSTSASTYPIFIFAEGRSQEEEERSNMPTHNMAYIQRNKGMKSVNTSNSMDEFVLL</sequence>
<keyword evidence="9 12" id="KW-0072">Autophagy</keyword>
<evidence type="ECO:0000256" key="13">
    <source>
        <dbReference type="SAM" id="MobiDB-lite"/>
    </source>
</evidence>
<gene>
    <name evidence="15" type="ORF">F7725_003929</name>
</gene>
<accession>A0A7J5YCX1</accession>
<keyword evidence="6 12" id="KW-0378">Hydrolase</keyword>
<proteinExistence type="inferred from homology"/>
<dbReference type="InterPro" id="IPR005078">
    <property type="entry name" value="Peptidase_C54"/>
</dbReference>
<keyword evidence="4 12" id="KW-0963">Cytoplasm</keyword>
<evidence type="ECO:0000256" key="3">
    <source>
        <dbReference type="ARBA" id="ARBA00022448"/>
    </source>
</evidence>
<evidence type="ECO:0000256" key="12">
    <source>
        <dbReference type="RuleBase" id="RU363115"/>
    </source>
</evidence>
<keyword evidence="5 12" id="KW-0645">Protease</keyword>
<feature type="domain" description="Peptidase C54 catalytic" evidence="14">
    <location>
        <begin position="204"/>
        <end position="240"/>
    </location>
</feature>
<dbReference type="GO" id="GO:0019786">
    <property type="term" value="F:protein-phosphatidylethanolamide deconjugating activity"/>
    <property type="evidence" value="ECO:0007669"/>
    <property type="project" value="InterPro"/>
</dbReference>
<dbReference type="SUPFAM" id="SSF54001">
    <property type="entry name" value="Cysteine proteinases"/>
    <property type="match status" value="1"/>
</dbReference>
<evidence type="ECO:0000256" key="8">
    <source>
        <dbReference type="ARBA" id="ARBA00022927"/>
    </source>
</evidence>
<dbReference type="EMBL" id="JAAKFY010000014">
    <property type="protein sequence ID" value="KAF3846851.1"/>
    <property type="molecule type" value="Genomic_DNA"/>
</dbReference>
<keyword evidence="7" id="KW-0788">Thiol protease</keyword>
<dbReference type="InterPro" id="IPR046792">
    <property type="entry name" value="Peptidase_C54_cat"/>
</dbReference>
<dbReference type="Pfam" id="PF03416">
    <property type="entry name" value="Peptidase_C54"/>
    <property type="match status" value="2"/>
</dbReference>
<keyword evidence="8 12" id="KW-0653">Protein transport</keyword>
<dbReference type="PANTHER" id="PTHR22624">
    <property type="entry name" value="CYSTEINE PROTEASE ATG4"/>
    <property type="match status" value="1"/>
</dbReference>
<evidence type="ECO:0000256" key="6">
    <source>
        <dbReference type="ARBA" id="ARBA00022801"/>
    </source>
</evidence>
<evidence type="ECO:0000256" key="5">
    <source>
        <dbReference type="ARBA" id="ARBA00022670"/>
    </source>
</evidence>
<evidence type="ECO:0000313" key="16">
    <source>
        <dbReference type="Proteomes" id="UP000518266"/>
    </source>
</evidence>
<dbReference type="GO" id="GO:0015031">
    <property type="term" value="P:protein transport"/>
    <property type="evidence" value="ECO:0007669"/>
    <property type="project" value="UniProtKB-KW"/>
</dbReference>
<evidence type="ECO:0000256" key="11">
    <source>
        <dbReference type="ARBA" id="ARBA00029362"/>
    </source>
</evidence>